<accession>G8DPM4</accession>
<dbReference type="SUPFAM" id="SSF55073">
    <property type="entry name" value="Nucleotide cyclase"/>
    <property type="match status" value="1"/>
</dbReference>
<reference evidence="2" key="1">
    <citation type="journal article" date="2012" name="FEMS Microbiol. Ecol.">
        <title>Characterization of a new Acidobacteria-derived moderately thermostable lipase from a Brazilian Atlantic Forest soil metagenome.</title>
        <authorList>
            <person name="Faoro H."/>
            <person name="Glogauer A."/>
            <person name="Couto G.H."/>
            <person name="de Souza E.M."/>
            <person name="Rigo L.U."/>
            <person name="Cruz L.M."/>
            <person name="Monteiro R.A."/>
            <person name="de Oliveira Pedrosa F."/>
        </authorList>
    </citation>
    <scope>NUCLEOTIDE SEQUENCE</scope>
</reference>
<dbReference type="EMBL" id="HQ856049">
    <property type="protein sequence ID" value="AER58202.1"/>
    <property type="molecule type" value="Genomic_DNA"/>
</dbReference>
<evidence type="ECO:0000259" key="1">
    <source>
        <dbReference type="Pfam" id="PF00990"/>
    </source>
</evidence>
<organism evidence="2">
    <name type="scientific">uncultured Acidobacteriota bacterium</name>
    <dbReference type="NCBI Taxonomy" id="171953"/>
    <lineage>
        <taxon>Bacteria</taxon>
        <taxon>Pseudomonadati</taxon>
        <taxon>Acidobacteriota</taxon>
        <taxon>environmental samples</taxon>
    </lineage>
</organism>
<dbReference type="AlphaFoldDB" id="G8DPM4"/>
<sequence>MSELLVVVGGALRAMEDYNRRTTNVLRRQHTELQHMVSMLTQTLIVVGSSGESSVNKLHDIEKSIERARLLEDMQLLKLRLGQCLEAVREEALRQKTDGQNSLEKLRKELETSPERLGIVSAAVDLDAATGLPSKREAMKAIHNAVALPHNKFLAIAVVSRVQAVNARFGYAVGDQILAAFADHFCGSLAASDQVFRWHGPALIALLEREERLEKVRAEIGRFAEGKLEKTIKIGARAIMLPISATWTIFPVVSPLEELLKKLEAFTATQVSRDYV</sequence>
<evidence type="ECO:0000313" key="2">
    <source>
        <dbReference type="EMBL" id="AER58202.1"/>
    </source>
</evidence>
<dbReference type="InterPro" id="IPR000160">
    <property type="entry name" value="GGDEF_dom"/>
</dbReference>
<gene>
    <name evidence="2" type="ORF">LP001_021</name>
</gene>
<dbReference type="InterPro" id="IPR029787">
    <property type="entry name" value="Nucleotide_cyclase"/>
</dbReference>
<name>G8DPM4_9BACT</name>
<dbReference type="Pfam" id="PF00990">
    <property type="entry name" value="GGDEF"/>
    <property type="match status" value="1"/>
</dbReference>
<proteinExistence type="predicted"/>
<protein>
    <submittedName>
        <fullName evidence="2">Diguanylate cyclase</fullName>
    </submittedName>
</protein>
<feature type="domain" description="GGDEF" evidence="1">
    <location>
        <begin position="125"/>
        <end position="245"/>
    </location>
</feature>
<dbReference type="Gene3D" id="3.30.70.270">
    <property type="match status" value="1"/>
</dbReference>
<dbReference type="InterPro" id="IPR043128">
    <property type="entry name" value="Rev_trsase/Diguanyl_cyclase"/>
</dbReference>